<keyword evidence="1" id="KW-0812">Transmembrane</keyword>
<accession>A0A840E9G4</accession>
<evidence type="ECO:0000256" key="1">
    <source>
        <dbReference type="SAM" id="Phobius"/>
    </source>
</evidence>
<sequence length="183" mass="20356">MTISISSREAYFWRWALAVVATIFVTLFTGQPLAELLDNQNVRAAIFLLVMGLIGAMMVVHALKTRPRRGEIAVWLGVTAVYVMFFLRLGMPERSHLMEYSVLAVFVHKAIDERLGAGRRRPVSALLAFLLTFLVGVVDETIQLFLPDRVFDPADMFFNGSAAALALGAAALLDWVRGKRSKE</sequence>
<dbReference type="EMBL" id="JACIFF010000008">
    <property type="protein sequence ID" value="MBB4080362.1"/>
    <property type="molecule type" value="Genomic_DNA"/>
</dbReference>
<protein>
    <submittedName>
        <fullName evidence="3">VanZ family protein</fullName>
    </submittedName>
</protein>
<dbReference type="Pfam" id="PF04892">
    <property type="entry name" value="VanZ"/>
    <property type="match status" value="1"/>
</dbReference>
<organism evidence="3 4">
    <name type="scientific">Neolewinella aquimaris</name>
    <dbReference type="NCBI Taxonomy" id="1835722"/>
    <lineage>
        <taxon>Bacteria</taxon>
        <taxon>Pseudomonadati</taxon>
        <taxon>Bacteroidota</taxon>
        <taxon>Saprospiria</taxon>
        <taxon>Saprospirales</taxon>
        <taxon>Lewinellaceae</taxon>
        <taxon>Neolewinella</taxon>
    </lineage>
</organism>
<dbReference type="NCBIfam" id="NF037970">
    <property type="entry name" value="vanZ_1"/>
    <property type="match status" value="1"/>
</dbReference>
<keyword evidence="1" id="KW-0472">Membrane</keyword>
<feature type="domain" description="VanZ-like" evidence="2">
    <location>
        <begin position="15"/>
        <end position="172"/>
    </location>
</feature>
<dbReference type="InterPro" id="IPR006976">
    <property type="entry name" value="VanZ-like"/>
</dbReference>
<proteinExistence type="predicted"/>
<feature type="transmembrane region" description="Helical" evidence="1">
    <location>
        <begin position="42"/>
        <end position="60"/>
    </location>
</feature>
<name>A0A840E9G4_9BACT</name>
<dbReference type="Proteomes" id="UP000576209">
    <property type="component" value="Unassembled WGS sequence"/>
</dbReference>
<comment type="caution">
    <text evidence="3">The sequence shown here is derived from an EMBL/GenBank/DDBJ whole genome shotgun (WGS) entry which is preliminary data.</text>
</comment>
<feature type="transmembrane region" description="Helical" evidence="1">
    <location>
        <begin position="72"/>
        <end position="89"/>
    </location>
</feature>
<keyword evidence="1" id="KW-1133">Transmembrane helix</keyword>
<evidence type="ECO:0000313" key="4">
    <source>
        <dbReference type="Proteomes" id="UP000576209"/>
    </source>
</evidence>
<reference evidence="3 4" key="1">
    <citation type="submission" date="2020-08" db="EMBL/GenBank/DDBJ databases">
        <title>Genomic Encyclopedia of Type Strains, Phase IV (KMG-IV): sequencing the most valuable type-strain genomes for metagenomic binning, comparative biology and taxonomic classification.</title>
        <authorList>
            <person name="Goeker M."/>
        </authorList>
    </citation>
    <scope>NUCLEOTIDE SEQUENCE [LARGE SCALE GENOMIC DNA]</scope>
    <source>
        <strain evidence="3 4">DSM 105137</strain>
    </source>
</reference>
<evidence type="ECO:0000259" key="2">
    <source>
        <dbReference type="Pfam" id="PF04892"/>
    </source>
</evidence>
<dbReference type="AlphaFoldDB" id="A0A840E9G4"/>
<keyword evidence="4" id="KW-1185">Reference proteome</keyword>
<feature type="transmembrane region" description="Helical" evidence="1">
    <location>
        <begin position="157"/>
        <end position="176"/>
    </location>
</feature>
<dbReference type="RefSeq" id="WP_183496603.1">
    <property type="nucleotide sequence ID" value="NZ_JACIFF010000008.1"/>
</dbReference>
<gene>
    <name evidence="3" type="ORF">GGR28_002996</name>
</gene>
<evidence type="ECO:0000313" key="3">
    <source>
        <dbReference type="EMBL" id="MBB4080362.1"/>
    </source>
</evidence>
<feature type="transmembrane region" description="Helical" evidence="1">
    <location>
        <begin position="12"/>
        <end position="30"/>
    </location>
</feature>